<evidence type="ECO:0000259" key="2">
    <source>
        <dbReference type="Pfam" id="PF07035"/>
    </source>
</evidence>
<accession>R7VZQ6</accession>
<feature type="region of interest" description="Disordered" evidence="1">
    <location>
        <begin position="599"/>
        <end position="651"/>
    </location>
</feature>
<organism evidence="4">
    <name type="scientific">Aegilops tauschii</name>
    <name type="common">Tausch's goatgrass</name>
    <name type="synonym">Aegilops squarrosa</name>
    <dbReference type="NCBI Taxonomy" id="37682"/>
    <lineage>
        <taxon>Eukaryota</taxon>
        <taxon>Viridiplantae</taxon>
        <taxon>Streptophyta</taxon>
        <taxon>Embryophyta</taxon>
        <taxon>Tracheophyta</taxon>
        <taxon>Spermatophyta</taxon>
        <taxon>Magnoliopsida</taxon>
        <taxon>Liliopsida</taxon>
        <taxon>Poales</taxon>
        <taxon>Poaceae</taxon>
        <taxon>BOP clade</taxon>
        <taxon>Pooideae</taxon>
        <taxon>Triticodae</taxon>
        <taxon>Triticeae</taxon>
        <taxon>Triticinae</taxon>
        <taxon>Aegilops</taxon>
    </lineage>
</organism>
<dbReference type="InterPro" id="IPR040371">
    <property type="entry name" value="RMC1"/>
</dbReference>
<dbReference type="InterPro" id="IPR049040">
    <property type="entry name" value="RMC1_N"/>
</dbReference>
<name>R7VZQ6_AEGTA</name>
<evidence type="ECO:0000313" key="4">
    <source>
        <dbReference type="EnsemblPlants" id="EMT01598"/>
    </source>
</evidence>
<reference evidence="4" key="1">
    <citation type="submission" date="2015-06" db="UniProtKB">
        <authorList>
            <consortium name="EnsemblPlants"/>
        </authorList>
    </citation>
    <scope>IDENTIFICATION</scope>
</reference>
<evidence type="ECO:0000256" key="1">
    <source>
        <dbReference type="SAM" id="MobiDB-lite"/>
    </source>
</evidence>
<feature type="domain" description="Mic1" evidence="2">
    <location>
        <begin position="645"/>
        <end position="820"/>
    </location>
</feature>
<dbReference type="PANTHER" id="PTHR12897:SF4">
    <property type="entry name" value="REGULATOR OF MON1-CCZ1 COMPLEX"/>
    <property type="match status" value="1"/>
</dbReference>
<sequence length="1027" mass="111201">MPFPSSLARFWGGWWLSAPVGLKGITGEGGSPSGHVKNIGGQIIWERRCWWWLILGGRSSGRGNREDGGGNGGSGPWGMGGCEDGMIGRLTDLNLYLVYKRLLTFYVFFSFLNVDLSSCPNFHYSALKVCSQMQGGLSSPGALSHAYVQHPPLRCDIPDIKGLFYDDANKFLVAPTADRILYWKIAASTQSGPPNSDPINEGPILSVRFSLDQKAIGIQRSSHEVEFRNRETGEGCSKKCRADSETILGFFWTDCPTCDVIIIKTSGLDMLVYEPQSNALRLVESKKCNATWYLYTHESRLLLLASGMQCTLFTGYQFSAGGIVKLPKFEMVMSKSEANNKPVLAAADVHIVTVYGRIYCLQLDRVGMALNLYRFYRDAVVQQGTLPVYSSRIAVSAVDNIIMVHQIDAKVVILYDVFMDSYAPISAPLPLLVRGLASNSKQAAQPADQQSSAYGGTLYGEGWNFLIPDLICDAENGLLWKLHLDLEVKTLSLAIVRTTILERRPITLVAKAMDIILDSYSRSMKTVGGAAGVRRTSEQNQQSSFQPVEDSRVVSQEPPGTMIGPVINTDSASGVESRQSQSNSGVEHGIANLAAHVDRSSLNTSSDSDGITNTSRAVSQATSSSQISDATGKRPQVVGEDSQPLASGTSMQHGTHVASVAISPIEMVQSVFVLVEDEMMGDPAYLIAVIMEFLRSLSKAGLKAPPDLYVMMTALLACSNRYAEIALFVSNKILEPSRELAMQLIELGRQHSLTRKLGVDMLRERCLHHDYVAALLQDGYYLEALRYARKYKPSLFLEEAVAKNSTPNLAAVLSFFAELTPSFKTTLDYSRYRHILLEMKRKKANKSQSSSHGRALSGSGMIVIADAEGRHTGDVADAVGRLAAHGHQGLVGDSGKRHARRPRPGPMARSGSLGLGFSGRVGSGRSGRAAHGQDLRPRLVVAAWGAVAATYLLRWSRPGALVAASVGLVPGACCLTTCMGSLSRIDGRDQGVRAIDVCSCIRGPVAGLGLGAGIDRLAWQGPAVFSR</sequence>
<feature type="compositionally biased region" description="Polar residues" evidence="1">
    <location>
        <begin position="568"/>
        <end position="585"/>
    </location>
</feature>
<dbReference type="GO" id="GO:0005765">
    <property type="term" value="C:lysosomal membrane"/>
    <property type="evidence" value="ECO:0007669"/>
    <property type="project" value="TreeGrafter"/>
</dbReference>
<feature type="domain" description="Regulator of MON1-CCZ1 complex N-terminal" evidence="3">
    <location>
        <begin position="163"/>
        <end position="278"/>
    </location>
</feature>
<dbReference type="GO" id="GO:0035658">
    <property type="term" value="C:Mon1-Ccz1 complex"/>
    <property type="evidence" value="ECO:0007669"/>
    <property type="project" value="InterPro"/>
</dbReference>
<dbReference type="EnsemblPlants" id="EMT01598">
    <property type="protein sequence ID" value="EMT01598"/>
    <property type="gene ID" value="F775_03898"/>
</dbReference>
<protein>
    <submittedName>
        <fullName evidence="4">Uncharacterized protein</fullName>
    </submittedName>
</protein>
<feature type="compositionally biased region" description="Polar residues" evidence="1">
    <location>
        <begin position="600"/>
        <end position="629"/>
    </location>
</feature>
<dbReference type="Pfam" id="PF21029">
    <property type="entry name" value="RMC1_N"/>
    <property type="match status" value="1"/>
</dbReference>
<feature type="region of interest" description="Disordered" evidence="1">
    <location>
        <begin position="888"/>
        <end position="915"/>
    </location>
</feature>
<dbReference type="GO" id="GO:0010506">
    <property type="term" value="P:regulation of autophagy"/>
    <property type="evidence" value="ECO:0007669"/>
    <property type="project" value="InterPro"/>
</dbReference>
<dbReference type="PANTHER" id="PTHR12897">
    <property type="entry name" value="COLON CANCER-ASSOCIATED PROTEIN MIC1"/>
    <property type="match status" value="1"/>
</dbReference>
<feature type="region of interest" description="Disordered" evidence="1">
    <location>
        <begin position="531"/>
        <end position="585"/>
    </location>
</feature>
<evidence type="ECO:0000259" key="3">
    <source>
        <dbReference type="Pfam" id="PF21029"/>
    </source>
</evidence>
<proteinExistence type="predicted"/>
<dbReference type="Pfam" id="PF07035">
    <property type="entry name" value="RMC1_C"/>
    <property type="match status" value="1"/>
</dbReference>
<dbReference type="InterPro" id="IPR009755">
    <property type="entry name" value="RMC1_C"/>
</dbReference>
<dbReference type="GO" id="GO:0031902">
    <property type="term" value="C:late endosome membrane"/>
    <property type="evidence" value="ECO:0007669"/>
    <property type="project" value="TreeGrafter"/>
</dbReference>
<dbReference type="AlphaFoldDB" id="R7VZQ6"/>